<comment type="caution">
    <text evidence="1">The sequence shown here is derived from an EMBL/GenBank/DDBJ whole genome shotgun (WGS) entry which is preliminary data.</text>
</comment>
<name>A0ACC2VV46_9TREE</name>
<evidence type="ECO:0000313" key="1">
    <source>
        <dbReference type="EMBL" id="KAJ9102949.1"/>
    </source>
</evidence>
<evidence type="ECO:0000313" key="2">
    <source>
        <dbReference type="Proteomes" id="UP001241377"/>
    </source>
</evidence>
<proteinExistence type="predicted"/>
<accession>A0ACC2VV46</accession>
<reference evidence="1" key="1">
    <citation type="submission" date="2023-04" db="EMBL/GenBank/DDBJ databases">
        <title>Draft Genome sequencing of Naganishia species isolated from polar environments using Oxford Nanopore Technology.</title>
        <authorList>
            <person name="Leo P."/>
            <person name="Venkateswaran K."/>
        </authorList>
    </citation>
    <scope>NUCLEOTIDE SEQUENCE</scope>
    <source>
        <strain evidence="1">MNA-CCFEE 5261</strain>
    </source>
</reference>
<gene>
    <name evidence="1" type="ORF">QFC19_004505</name>
</gene>
<protein>
    <submittedName>
        <fullName evidence="1">Uncharacterized protein</fullName>
    </submittedName>
</protein>
<keyword evidence="2" id="KW-1185">Reference proteome</keyword>
<dbReference type="Proteomes" id="UP001241377">
    <property type="component" value="Unassembled WGS sequence"/>
</dbReference>
<organism evidence="1 2">
    <name type="scientific">Naganishia cerealis</name>
    <dbReference type="NCBI Taxonomy" id="610337"/>
    <lineage>
        <taxon>Eukaryota</taxon>
        <taxon>Fungi</taxon>
        <taxon>Dikarya</taxon>
        <taxon>Basidiomycota</taxon>
        <taxon>Agaricomycotina</taxon>
        <taxon>Tremellomycetes</taxon>
        <taxon>Filobasidiales</taxon>
        <taxon>Filobasidiaceae</taxon>
        <taxon>Naganishia</taxon>
    </lineage>
</organism>
<dbReference type="EMBL" id="JASBWR010000048">
    <property type="protein sequence ID" value="KAJ9102949.1"/>
    <property type="molecule type" value="Genomic_DNA"/>
</dbReference>
<sequence length="309" mass="34430">MESFTFRNAYQPPSKITSRVPTHGDTLPEEYDLNFNGGPVPILSSSKVTLIPFLPAWHARHYAHHLQNDEDLVKWMPYSPNPAHGYEELLECYEKNLRGMPGSVLFSVFDTSGKTSAQPAIPGNVQLPDWHPPMETFAGVMGLLNTDRDSLVTEIGHILILRHAQRTHVSSHAIGLLMHYALDHPYVEIPSSRVPSLRSGSSVEEVEPLLSPFVASPTSQPQRALGLRRCQWQCHHLNAPSSRAAQRMGFSPEGIIRMQRIVASGDEPGRKGDGGFTGSRSSWVGSVTWYDWESNGVKDLVDRQMSRET</sequence>